<dbReference type="EMBL" id="CAUYUJ010000441">
    <property type="protein sequence ID" value="CAK0790524.1"/>
    <property type="molecule type" value="Genomic_DNA"/>
</dbReference>
<accession>A0ABN9PCF7</accession>
<dbReference type="Proteomes" id="UP001189429">
    <property type="component" value="Unassembled WGS sequence"/>
</dbReference>
<evidence type="ECO:0000313" key="1">
    <source>
        <dbReference type="EMBL" id="CAK0790524.1"/>
    </source>
</evidence>
<sequence>MLVVAKARAKPNASAVRELGGAVSLAGAGLRVCQYGDGAEALGGLAAVPPEACAPPTAAGPGRDFMTGGLHGQGVVDISAAWLGGYIWGNTCGLGGGQDERLMVYMPEVFVLSFFLSEAPGTNPEKRNTPQLRQPAWILGHGEARRVFKGLDGTARFNNASTSADVDADVPMTSDLVTVELPVQGRLFNISTSAPFVAFMSENQDYELEDNKSFDRGKATQAARHNALPRQRAVDGSSGYAFEKQVRAWYASTALTSYSPGIRDVLRQVVSSLGTGPWLSGLWWGDSQLGLLAMWLGHAIAATTWGPAGPDAAGSGALPLDYYLYSSFTENPGNQCYVHSGGACRACLRACRTPPPPKWSFWTMPGFAAEGAPANASWDPPAPEDDACVTETAACPAHGLREVVAAYARRTAGQLWSDLEAALRRSSGNTSEAVFDLLLAVRFEDVILDVPVVDGARNLIKKPLACLASRAKFFPTRSPPSYCPNKGIAVRSMLEQGFLFNVIARVLSDVCVLYFDSDGHIVSGTRYSRVAGRFSRDQYVTVVLNLGEKPFANTVSLFVDGQRAADPQPIPEDMLGKALYPTITYKNVTLQVNL</sequence>
<evidence type="ECO:0000313" key="2">
    <source>
        <dbReference type="Proteomes" id="UP001189429"/>
    </source>
</evidence>
<reference evidence="1" key="1">
    <citation type="submission" date="2023-10" db="EMBL/GenBank/DDBJ databases">
        <authorList>
            <person name="Chen Y."/>
            <person name="Shah S."/>
            <person name="Dougan E. K."/>
            <person name="Thang M."/>
            <person name="Chan C."/>
        </authorList>
    </citation>
    <scope>NUCLEOTIDE SEQUENCE [LARGE SCALE GENOMIC DNA]</scope>
</reference>
<keyword evidence="2" id="KW-1185">Reference proteome</keyword>
<gene>
    <name evidence="1" type="ORF">PCOR1329_LOCUS1782</name>
</gene>
<name>A0ABN9PCF7_9DINO</name>
<feature type="non-terminal residue" evidence="1">
    <location>
        <position position="594"/>
    </location>
</feature>
<organism evidence="1 2">
    <name type="scientific">Prorocentrum cordatum</name>
    <dbReference type="NCBI Taxonomy" id="2364126"/>
    <lineage>
        <taxon>Eukaryota</taxon>
        <taxon>Sar</taxon>
        <taxon>Alveolata</taxon>
        <taxon>Dinophyceae</taxon>
        <taxon>Prorocentrales</taxon>
        <taxon>Prorocentraceae</taxon>
        <taxon>Prorocentrum</taxon>
    </lineage>
</organism>
<protein>
    <submittedName>
        <fullName evidence="1">Uncharacterized protein</fullName>
    </submittedName>
</protein>
<proteinExistence type="predicted"/>
<comment type="caution">
    <text evidence="1">The sequence shown here is derived from an EMBL/GenBank/DDBJ whole genome shotgun (WGS) entry which is preliminary data.</text>
</comment>